<name>A0A3D9HZC0_9BACL</name>
<reference evidence="1 2" key="1">
    <citation type="submission" date="2018-07" db="EMBL/GenBank/DDBJ databases">
        <title>Genomic Encyclopedia of Type Strains, Phase III (KMG-III): the genomes of soil and plant-associated and newly described type strains.</title>
        <authorList>
            <person name="Whitman W."/>
        </authorList>
    </citation>
    <scope>NUCLEOTIDE SEQUENCE [LARGE SCALE GENOMIC DNA]</scope>
    <source>
        <strain evidence="1 2">CECT 8236</strain>
    </source>
</reference>
<dbReference type="Proteomes" id="UP000256869">
    <property type="component" value="Unassembled WGS sequence"/>
</dbReference>
<comment type="caution">
    <text evidence="1">The sequence shown here is derived from an EMBL/GenBank/DDBJ whole genome shotgun (WGS) entry which is preliminary data.</text>
</comment>
<sequence>MDRNIVEQKLDYLRELRSIEVKSSEDIKRLNERMNHQVCDSIEQDLGVDKGSWIKKDEKPTHQCIGCGFQRHYPHPNITDGIGCHKCNDSMIPIHMIPKQ</sequence>
<dbReference type="EMBL" id="QRDY01000021">
    <property type="protein sequence ID" value="RED54785.1"/>
    <property type="molecule type" value="Genomic_DNA"/>
</dbReference>
<evidence type="ECO:0000313" key="1">
    <source>
        <dbReference type="EMBL" id="RED54785.1"/>
    </source>
</evidence>
<keyword evidence="2" id="KW-1185">Reference proteome</keyword>
<proteinExistence type="predicted"/>
<dbReference type="AlphaFoldDB" id="A0A3D9HZC0"/>
<accession>A0A3D9HZC0</accession>
<organism evidence="1 2">
    <name type="scientific">Cohnella lupini</name>
    <dbReference type="NCBI Taxonomy" id="1294267"/>
    <lineage>
        <taxon>Bacteria</taxon>
        <taxon>Bacillati</taxon>
        <taxon>Bacillota</taxon>
        <taxon>Bacilli</taxon>
        <taxon>Bacillales</taxon>
        <taxon>Paenibacillaceae</taxon>
        <taxon>Cohnella</taxon>
    </lineage>
</organism>
<protein>
    <submittedName>
        <fullName evidence="1">Uncharacterized protein</fullName>
    </submittedName>
</protein>
<gene>
    <name evidence="1" type="ORF">DFP95_12141</name>
</gene>
<evidence type="ECO:0000313" key="2">
    <source>
        <dbReference type="Proteomes" id="UP000256869"/>
    </source>
</evidence>